<dbReference type="InterPro" id="IPR035965">
    <property type="entry name" value="PAS-like_dom_sf"/>
</dbReference>
<dbReference type="InterPro" id="IPR000792">
    <property type="entry name" value="Tscrpt_reg_LuxR_C"/>
</dbReference>
<dbReference type="CDD" id="cd06170">
    <property type="entry name" value="LuxR_C_like"/>
    <property type="match status" value="1"/>
</dbReference>
<reference evidence="5 6" key="1">
    <citation type="submission" date="2018-07" db="EMBL/GenBank/DDBJ databases">
        <title>Genome sequencing of Runella.</title>
        <authorList>
            <person name="Baek M.-G."/>
            <person name="Yi H."/>
        </authorList>
    </citation>
    <scope>NUCLEOTIDE SEQUENCE [LARGE SCALE GENOMIC DNA]</scope>
    <source>
        <strain evidence="5 6">HYN0085</strain>
        <plasmid evidence="5 6">unnamed5</plasmid>
    </source>
</reference>
<feature type="domain" description="HTH luxR-type" evidence="4">
    <location>
        <begin position="196"/>
        <end position="261"/>
    </location>
</feature>
<dbReference type="GO" id="GO:0006355">
    <property type="term" value="P:regulation of DNA-templated transcription"/>
    <property type="evidence" value="ECO:0007669"/>
    <property type="project" value="InterPro"/>
</dbReference>
<dbReference type="SUPFAM" id="SSF46894">
    <property type="entry name" value="C-terminal effector domain of the bipartite response regulators"/>
    <property type="match status" value="1"/>
</dbReference>
<evidence type="ECO:0000256" key="1">
    <source>
        <dbReference type="ARBA" id="ARBA00023015"/>
    </source>
</evidence>
<dbReference type="PANTHER" id="PTHR44688:SF16">
    <property type="entry name" value="DNA-BINDING TRANSCRIPTIONAL ACTIVATOR DEVR_DOSR"/>
    <property type="match status" value="1"/>
</dbReference>
<dbReference type="SMART" id="SM00421">
    <property type="entry name" value="HTH_LUXR"/>
    <property type="match status" value="1"/>
</dbReference>
<dbReference type="Gene3D" id="3.30.450.20">
    <property type="entry name" value="PAS domain"/>
    <property type="match status" value="1"/>
</dbReference>
<keyword evidence="3" id="KW-0804">Transcription</keyword>
<dbReference type="GO" id="GO:0003677">
    <property type="term" value="F:DNA binding"/>
    <property type="evidence" value="ECO:0007669"/>
    <property type="project" value="UniProtKB-KW"/>
</dbReference>
<evidence type="ECO:0000259" key="4">
    <source>
        <dbReference type="PROSITE" id="PS50043"/>
    </source>
</evidence>
<evidence type="ECO:0000313" key="5">
    <source>
        <dbReference type="EMBL" id="AXE21987.1"/>
    </source>
</evidence>
<dbReference type="RefSeq" id="WP_114070727.1">
    <property type="nucleotide sequence ID" value="NZ_CP030855.1"/>
</dbReference>
<dbReference type="InterPro" id="IPR036388">
    <property type="entry name" value="WH-like_DNA-bd_sf"/>
</dbReference>
<name>A0A344TTL6_9BACT</name>
<dbReference type="Pfam" id="PF00196">
    <property type="entry name" value="GerE"/>
    <property type="match status" value="1"/>
</dbReference>
<gene>
    <name evidence="5" type="ORF">DR864_29420</name>
</gene>
<keyword evidence="5" id="KW-0614">Plasmid</keyword>
<dbReference type="InterPro" id="IPR013655">
    <property type="entry name" value="PAS_fold_3"/>
</dbReference>
<dbReference type="InterPro" id="IPR016032">
    <property type="entry name" value="Sig_transdc_resp-reg_C-effctor"/>
</dbReference>
<proteinExistence type="predicted"/>
<dbReference type="OrthoDB" id="1727128at2"/>
<dbReference type="Gene3D" id="1.10.10.10">
    <property type="entry name" value="Winged helix-like DNA-binding domain superfamily/Winged helix DNA-binding domain"/>
    <property type="match status" value="1"/>
</dbReference>
<protein>
    <recommendedName>
        <fullName evidence="4">HTH luxR-type domain-containing protein</fullName>
    </recommendedName>
</protein>
<organism evidence="5 6">
    <name type="scientific">Runella rosea</name>
    <dbReference type="NCBI Taxonomy" id="2259595"/>
    <lineage>
        <taxon>Bacteria</taxon>
        <taxon>Pseudomonadati</taxon>
        <taxon>Bacteroidota</taxon>
        <taxon>Cytophagia</taxon>
        <taxon>Cytophagales</taxon>
        <taxon>Spirosomataceae</taxon>
        <taxon>Runella</taxon>
    </lineage>
</organism>
<dbReference type="EMBL" id="CP030855">
    <property type="protein sequence ID" value="AXE21987.1"/>
    <property type="molecule type" value="Genomic_DNA"/>
</dbReference>
<sequence length="263" mass="30454">MIKIENENIDPRNAIYEIVMKYMANLQFESQNIDYHKLEKHKLVVETLAGLSNSSIQIFDLNKNKIAFFSKNYAHLLGYNKDEFEALNYAFFEAKIHPDDKYDLAMFGLSSLKLFKELSNDEKLNHKVVYEFRMLNSNGKYVRVIDQYQILELDTTGQIWLMMSTLDLSPNQDVESSVKCQILNFRTGKIIPSSVDNKPSLELTKRELEILTLVKQGLLSKEISDKLFISVHTVNTHRQRFLEKLGANNTIEAIIFATKYGLI</sequence>
<dbReference type="Pfam" id="PF08447">
    <property type="entry name" value="PAS_3"/>
    <property type="match status" value="1"/>
</dbReference>
<keyword evidence="1" id="KW-0805">Transcription regulation</keyword>
<accession>A0A344TTL6</accession>
<dbReference type="PROSITE" id="PS50043">
    <property type="entry name" value="HTH_LUXR_2"/>
    <property type="match status" value="1"/>
</dbReference>
<evidence type="ECO:0000313" key="6">
    <source>
        <dbReference type="Proteomes" id="UP000251993"/>
    </source>
</evidence>
<evidence type="ECO:0000256" key="3">
    <source>
        <dbReference type="ARBA" id="ARBA00023163"/>
    </source>
</evidence>
<dbReference type="SUPFAM" id="SSF55785">
    <property type="entry name" value="PYP-like sensor domain (PAS domain)"/>
    <property type="match status" value="1"/>
</dbReference>
<dbReference type="Proteomes" id="UP000251993">
    <property type="component" value="Plasmid unnamed5"/>
</dbReference>
<dbReference type="KEGG" id="run:DR864_29420"/>
<geneLocation type="plasmid" evidence="5 6">
    <name>unnamed5</name>
</geneLocation>
<evidence type="ECO:0000256" key="2">
    <source>
        <dbReference type="ARBA" id="ARBA00023125"/>
    </source>
</evidence>
<dbReference type="AlphaFoldDB" id="A0A344TTL6"/>
<keyword evidence="2" id="KW-0238">DNA-binding</keyword>
<keyword evidence="6" id="KW-1185">Reference proteome</keyword>
<dbReference type="PANTHER" id="PTHR44688">
    <property type="entry name" value="DNA-BINDING TRANSCRIPTIONAL ACTIVATOR DEVR_DOSR"/>
    <property type="match status" value="1"/>
</dbReference>
<dbReference type="PRINTS" id="PR00038">
    <property type="entry name" value="HTHLUXR"/>
</dbReference>